<dbReference type="Pfam" id="PF00908">
    <property type="entry name" value="dTDP_sugar_isom"/>
    <property type="match status" value="1"/>
</dbReference>
<evidence type="ECO:0000256" key="3">
    <source>
        <dbReference type="ARBA" id="ARBA00012098"/>
    </source>
</evidence>
<dbReference type="EMBL" id="JAIOIV010000100">
    <property type="protein sequence ID" value="MBZ0156988.1"/>
    <property type="molecule type" value="Genomic_DNA"/>
</dbReference>
<evidence type="ECO:0000256" key="7">
    <source>
        <dbReference type="ARBA" id="ARBA00033311"/>
    </source>
</evidence>
<evidence type="ECO:0000256" key="2">
    <source>
        <dbReference type="ARBA" id="ARBA00001997"/>
    </source>
</evidence>
<reference evidence="10" key="2">
    <citation type="submission" date="2021-08" db="EMBL/GenBank/DDBJ databases">
        <authorList>
            <person name="Dalcin Martins P."/>
        </authorList>
    </citation>
    <scope>NUCLEOTIDE SEQUENCE</scope>
    <source>
        <strain evidence="10">MAG_39</strain>
    </source>
</reference>
<evidence type="ECO:0000313" key="10">
    <source>
        <dbReference type="EMBL" id="MBZ0156988.1"/>
    </source>
</evidence>
<comment type="catalytic activity">
    <reaction evidence="1">
        <text>dTDP-4-dehydro-6-deoxy-alpha-D-glucose = dTDP-4-dehydro-beta-L-rhamnose</text>
        <dbReference type="Rhea" id="RHEA:16969"/>
        <dbReference type="ChEBI" id="CHEBI:57649"/>
        <dbReference type="ChEBI" id="CHEBI:62830"/>
        <dbReference type="EC" id="5.1.3.13"/>
    </reaction>
</comment>
<organism evidence="10 11">
    <name type="scientific">Candidatus Nitrobium versatile</name>
    <dbReference type="NCBI Taxonomy" id="2884831"/>
    <lineage>
        <taxon>Bacteria</taxon>
        <taxon>Pseudomonadati</taxon>
        <taxon>Nitrospirota</taxon>
        <taxon>Nitrospiria</taxon>
        <taxon>Nitrospirales</taxon>
        <taxon>Nitrospiraceae</taxon>
        <taxon>Candidatus Nitrobium</taxon>
    </lineage>
</organism>
<proteinExistence type="predicted"/>
<dbReference type="Gene3D" id="2.60.120.10">
    <property type="entry name" value="Jelly Rolls"/>
    <property type="match status" value="1"/>
</dbReference>
<dbReference type="InterPro" id="IPR014710">
    <property type="entry name" value="RmlC-like_jellyroll"/>
</dbReference>
<comment type="caution">
    <text evidence="10">The sequence shown here is derived from an EMBL/GenBank/DDBJ whole genome shotgun (WGS) entry which is preliminary data.</text>
</comment>
<evidence type="ECO:0000256" key="8">
    <source>
        <dbReference type="PIRSR" id="PIRSR600888-1"/>
    </source>
</evidence>
<dbReference type="GO" id="GO:0005829">
    <property type="term" value="C:cytosol"/>
    <property type="evidence" value="ECO:0007669"/>
    <property type="project" value="TreeGrafter"/>
</dbReference>
<feature type="active site" description="Proton acceptor" evidence="8">
    <location>
        <position position="61"/>
    </location>
</feature>
<dbReference type="PANTHER" id="PTHR21047:SF2">
    <property type="entry name" value="THYMIDINE DIPHOSPHO-4-KETO-RHAMNOSE 3,5-EPIMERASE"/>
    <property type="match status" value="1"/>
</dbReference>
<dbReference type="SUPFAM" id="SSF51182">
    <property type="entry name" value="RmlC-like cupins"/>
    <property type="match status" value="1"/>
</dbReference>
<dbReference type="CDD" id="cd00438">
    <property type="entry name" value="cupin_RmlC"/>
    <property type="match status" value="1"/>
</dbReference>
<dbReference type="GO" id="GO:0008830">
    <property type="term" value="F:dTDP-4-dehydrorhamnose 3,5-epimerase activity"/>
    <property type="evidence" value="ECO:0007669"/>
    <property type="project" value="UniProtKB-EC"/>
</dbReference>
<evidence type="ECO:0000256" key="4">
    <source>
        <dbReference type="ARBA" id="ARBA00019595"/>
    </source>
</evidence>
<reference evidence="10" key="1">
    <citation type="journal article" date="2021" name="bioRxiv">
        <title>Unraveling nitrogen, sulfur and carbon metabolic pathways and microbial community transcriptional responses to substrate deprivation and toxicity stresses in a bioreactor mimicking anoxic brackish coastal sediment conditions.</title>
        <authorList>
            <person name="Martins P.D."/>
            <person name="Echeveste M.J."/>
            <person name="Arshad A."/>
            <person name="Kurth J."/>
            <person name="Ouboter H."/>
            <person name="Jetten M.S.M."/>
            <person name="Welte C.U."/>
        </authorList>
    </citation>
    <scope>NUCLEOTIDE SEQUENCE</scope>
    <source>
        <strain evidence="10">MAG_39</strain>
    </source>
</reference>
<feature type="site" description="Participates in a stacking interaction with the thymidine ring of dTDP-4-oxo-6-deoxyglucose" evidence="9">
    <location>
        <position position="134"/>
    </location>
</feature>
<evidence type="ECO:0000256" key="6">
    <source>
        <dbReference type="ARBA" id="ARBA00031424"/>
    </source>
</evidence>
<name>A0A953J5Y5_9BACT</name>
<dbReference type="GO" id="GO:0000271">
    <property type="term" value="P:polysaccharide biosynthetic process"/>
    <property type="evidence" value="ECO:0007669"/>
    <property type="project" value="TreeGrafter"/>
</dbReference>
<comment type="function">
    <text evidence="2">Catalyzes the epimerization of the C3' and C5'positions of dTDP-6-deoxy-D-xylo-4-hexulose, forming dTDP-6-deoxy-L-lyxo-4-hexulose.</text>
</comment>
<evidence type="ECO:0000313" key="11">
    <source>
        <dbReference type="Proteomes" id="UP000705867"/>
    </source>
</evidence>
<evidence type="ECO:0000256" key="9">
    <source>
        <dbReference type="PIRSR" id="PIRSR600888-3"/>
    </source>
</evidence>
<sequence length="170" mass="19833">MEVTATRLDGVLLIKPQVFEDHRGEYIETYNEELYRKSGITATFVQDDISVSTQHVLRGIHGDGETWKLISCLYGKFYLVVVNCDTESKDFGKWQAFVLSDRNRHQVLVPPRHGNGHLILSERAIFHYKQSTYYNPSGQFTYTWNDPKLKIWWPIKNPVLSQRDEVGHYV</sequence>
<protein>
    <recommendedName>
        <fullName evidence="4">dTDP-4-dehydrorhamnose 3,5-epimerase</fullName>
        <ecNumber evidence="3">5.1.3.13</ecNumber>
    </recommendedName>
    <alternativeName>
        <fullName evidence="6">Thymidine diphospho-4-keto-rhamnose 3,5-epimerase</fullName>
    </alternativeName>
    <alternativeName>
        <fullName evidence="5">dTDP-4-keto-6-deoxyglucose 3,5-epimerase</fullName>
    </alternativeName>
    <alternativeName>
        <fullName evidence="7">dTDP-6-deoxy-D-xylo-4-hexulose 3,5-epimerase</fullName>
    </alternativeName>
</protein>
<feature type="active site" description="Proton donor" evidence="8">
    <location>
        <position position="128"/>
    </location>
</feature>
<dbReference type="AlphaFoldDB" id="A0A953J5Y5"/>
<dbReference type="EC" id="5.1.3.13" evidence="3"/>
<dbReference type="PANTHER" id="PTHR21047">
    <property type="entry name" value="DTDP-6-DEOXY-D-GLUCOSE-3,5 EPIMERASE"/>
    <property type="match status" value="1"/>
</dbReference>
<evidence type="ECO:0000256" key="1">
    <source>
        <dbReference type="ARBA" id="ARBA00001298"/>
    </source>
</evidence>
<dbReference type="InterPro" id="IPR000888">
    <property type="entry name" value="RmlC-like"/>
</dbReference>
<gene>
    <name evidence="10" type="ORF">K8I29_12360</name>
</gene>
<evidence type="ECO:0000256" key="5">
    <source>
        <dbReference type="ARBA" id="ARBA00029758"/>
    </source>
</evidence>
<accession>A0A953J5Y5</accession>
<dbReference type="Proteomes" id="UP000705867">
    <property type="component" value="Unassembled WGS sequence"/>
</dbReference>
<dbReference type="InterPro" id="IPR011051">
    <property type="entry name" value="RmlC_Cupin_sf"/>
</dbReference>